<gene>
    <name evidence="1" type="ORF">MRATA1EN1_LOCUS7641</name>
</gene>
<reference evidence="1" key="1">
    <citation type="submission" date="2023-04" db="EMBL/GenBank/DDBJ databases">
        <authorList>
            <consortium name="ELIXIR-Norway"/>
        </authorList>
    </citation>
    <scope>NUCLEOTIDE SEQUENCE [LARGE SCALE GENOMIC DNA]</scope>
</reference>
<evidence type="ECO:0000313" key="1">
    <source>
        <dbReference type="EMBL" id="CAI9158679.1"/>
    </source>
</evidence>
<name>A0ABN8YBB0_RANTA</name>
<accession>A0ABN8YBB0</accession>
<dbReference type="EMBL" id="OX459954">
    <property type="protein sequence ID" value="CAI9158679.1"/>
    <property type="molecule type" value="Genomic_DNA"/>
</dbReference>
<dbReference type="Proteomes" id="UP001176941">
    <property type="component" value="Chromosome 18"/>
</dbReference>
<organism evidence="1 2">
    <name type="scientific">Rangifer tarandus platyrhynchus</name>
    <name type="common">Svalbard reindeer</name>
    <dbReference type="NCBI Taxonomy" id="3082113"/>
    <lineage>
        <taxon>Eukaryota</taxon>
        <taxon>Metazoa</taxon>
        <taxon>Chordata</taxon>
        <taxon>Craniata</taxon>
        <taxon>Vertebrata</taxon>
        <taxon>Euteleostomi</taxon>
        <taxon>Mammalia</taxon>
        <taxon>Eutheria</taxon>
        <taxon>Laurasiatheria</taxon>
        <taxon>Artiodactyla</taxon>
        <taxon>Ruminantia</taxon>
        <taxon>Pecora</taxon>
        <taxon>Cervidae</taxon>
        <taxon>Odocoileinae</taxon>
        <taxon>Rangifer</taxon>
    </lineage>
</organism>
<sequence length="104" mass="11225">MFPVIQSVHYFGSPGDVPADRRPEVLCPWGQTLTGILHFLHACSVMSIPCEPVDSSPPGSSVHGILQARTLEWGACPSPGIHCYARLFPTPPLMGQLEAMIVCL</sequence>
<protein>
    <submittedName>
        <fullName evidence="1">Uncharacterized protein</fullName>
    </submittedName>
</protein>
<keyword evidence="2" id="KW-1185">Reference proteome</keyword>
<evidence type="ECO:0000313" key="2">
    <source>
        <dbReference type="Proteomes" id="UP001176941"/>
    </source>
</evidence>
<proteinExistence type="predicted"/>